<dbReference type="RefSeq" id="WP_344247850.1">
    <property type="nucleotide sequence ID" value="NZ_BAAAPM010000003.1"/>
</dbReference>
<feature type="region of interest" description="Disordered" evidence="8">
    <location>
        <begin position="1"/>
        <end position="21"/>
    </location>
</feature>
<keyword evidence="3 7" id="KW-0812">Transmembrane</keyword>
<dbReference type="Proteomes" id="UP001501138">
    <property type="component" value="Unassembled WGS sequence"/>
</dbReference>
<dbReference type="EMBL" id="BAAAPM010000003">
    <property type="protein sequence ID" value="GAA1722950.1"/>
    <property type="molecule type" value="Genomic_DNA"/>
</dbReference>
<feature type="transmembrane region" description="Helical" evidence="7">
    <location>
        <begin position="32"/>
        <end position="53"/>
    </location>
</feature>
<keyword evidence="2 7" id="KW-0132">Cell division</keyword>
<dbReference type="Pfam" id="PF06781">
    <property type="entry name" value="CrgA"/>
    <property type="match status" value="1"/>
</dbReference>
<evidence type="ECO:0000313" key="10">
    <source>
        <dbReference type="Proteomes" id="UP001501138"/>
    </source>
</evidence>
<comment type="function">
    <text evidence="7">Involved in cell division.</text>
</comment>
<keyword evidence="6 7" id="KW-0131">Cell cycle</keyword>
<evidence type="ECO:0000256" key="1">
    <source>
        <dbReference type="ARBA" id="ARBA00022475"/>
    </source>
</evidence>
<keyword evidence="1 7" id="KW-1003">Cell membrane</keyword>
<comment type="subcellular location">
    <subcellularLocation>
        <location evidence="7">Cell membrane</location>
        <topology evidence="7">Multi-pass membrane protein</topology>
    </subcellularLocation>
</comment>
<accession>A0ABN2JD64</accession>
<evidence type="ECO:0000256" key="2">
    <source>
        <dbReference type="ARBA" id="ARBA00022618"/>
    </source>
</evidence>
<gene>
    <name evidence="7 9" type="primary">crgA</name>
    <name evidence="9" type="ORF">GCM10009809_18500</name>
</gene>
<feature type="compositionally biased region" description="Basic residues" evidence="8">
    <location>
        <begin position="1"/>
        <end position="11"/>
    </location>
</feature>
<evidence type="ECO:0000256" key="6">
    <source>
        <dbReference type="ARBA" id="ARBA00023306"/>
    </source>
</evidence>
<comment type="similarity">
    <text evidence="7">Belongs to the CrgA family.</text>
</comment>
<keyword evidence="4 7" id="KW-1133">Transmembrane helix</keyword>
<organism evidence="9 10">
    <name type="scientific">Isoptericola hypogeus</name>
    <dbReference type="NCBI Taxonomy" id="300179"/>
    <lineage>
        <taxon>Bacteria</taxon>
        <taxon>Bacillati</taxon>
        <taxon>Actinomycetota</taxon>
        <taxon>Actinomycetes</taxon>
        <taxon>Micrococcales</taxon>
        <taxon>Promicromonosporaceae</taxon>
        <taxon>Isoptericola</taxon>
    </lineage>
</organism>
<comment type="caution">
    <text evidence="9">The sequence shown here is derived from an EMBL/GenBank/DDBJ whole genome shotgun (WGS) entry which is preliminary data.</text>
</comment>
<dbReference type="HAMAP" id="MF_00631">
    <property type="entry name" value="CrgA"/>
    <property type="match status" value="1"/>
</dbReference>
<evidence type="ECO:0000256" key="3">
    <source>
        <dbReference type="ARBA" id="ARBA00022692"/>
    </source>
</evidence>
<feature type="transmembrane region" description="Helical" evidence="7">
    <location>
        <begin position="65"/>
        <end position="84"/>
    </location>
</feature>
<evidence type="ECO:0000256" key="5">
    <source>
        <dbReference type="ARBA" id="ARBA00023136"/>
    </source>
</evidence>
<keyword evidence="10" id="KW-1185">Reference proteome</keyword>
<reference evidence="9 10" key="1">
    <citation type="journal article" date="2019" name="Int. J. Syst. Evol. Microbiol.">
        <title>The Global Catalogue of Microorganisms (GCM) 10K type strain sequencing project: providing services to taxonomists for standard genome sequencing and annotation.</title>
        <authorList>
            <consortium name="The Broad Institute Genomics Platform"/>
            <consortium name="The Broad Institute Genome Sequencing Center for Infectious Disease"/>
            <person name="Wu L."/>
            <person name="Ma J."/>
        </authorList>
    </citation>
    <scope>NUCLEOTIDE SEQUENCE [LARGE SCALE GENOMIC DNA]</scope>
    <source>
        <strain evidence="9 10">JCM 15589</strain>
    </source>
</reference>
<evidence type="ECO:0000313" key="9">
    <source>
        <dbReference type="EMBL" id="GAA1722950.1"/>
    </source>
</evidence>
<evidence type="ECO:0000256" key="7">
    <source>
        <dbReference type="HAMAP-Rule" id="MF_00631"/>
    </source>
</evidence>
<keyword evidence="5 7" id="KW-0472">Membrane</keyword>
<feature type="compositionally biased region" description="Low complexity" evidence="8">
    <location>
        <begin position="12"/>
        <end position="21"/>
    </location>
</feature>
<sequence>MPESKSRKKKAASSSTPAVAKVAKPQGANPRWLVPTMLGLMLAGLAWIVLYYLTAPGLGLPIPALEGWNLAVGFVLIIAGFGLTTRWK</sequence>
<dbReference type="GO" id="GO:0051301">
    <property type="term" value="P:cell division"/>
    <property type="evidence" value="ECO:0007669"/>
    <property type="project" value="UniProtKB-KW"/>
</dbReference>
<dbReference type="InterPro" id="IPR009619">
    <property type="entry name" value="CrgA"/>
</dbReference>
<evidence type="ECO:0000256" key="4">
    <source>
        <dbReference type="ARBA" id="ARBA00022989"/>
    </source>
</evidence>
<evidence type="ECO:0000256" key="8">
    <source>
        <dbReference type="SAM" id="MobiDB-lite"/>
    </source>
</evidence>
<name>A0ABN2JD64_9MICO</name>
<protein>
    <recommendedName>
        <fullName evidence="7">Cell division protein CrgA</fullName>
    </recommendedName>
</protein>
<proteinExistence type="inferred from homology"/>